<organism evidence="2 3">
    <name type="scientific">Rhododendron griersonianum</name>
    <dbReference type="NCBI Taxonomy" id="479676"/>
    <lineage>
        <taxon>Eukaryota</taxon>
        <taxon>Viridiplantae</taxon>
        <taxon>Streptophyta</taxon>
        <taxon>Embryophyta</taxon>
        <taxon>Tracheophyta</taxon>
        <taxon>Spermatophyta</taxon>
        <taxon>Magnoliopsida</taxon>
        <taxon>eudicotyledons</taxon>
        <taxon>Gunneridae</taxon>
        <taxon>Pentapetalae</taxon>
        <taxon>asterids</taxon>
        <taxon>Ericales</taxon>
        <taxon>Ericaceae</taxon>
        <taxon>Ericoideae</taxon>
        <taxon>Rhodoreae</taxon>
        <taxon>Rhododendron</taxon>
    </lineage>
</organism>
<evidence type="ECO:0000313" key="3">
    <source>
        <dbReference type="Proteomes" id="UP000823749"/>
    </source>
</evidence>
<accession>A0AAV6JKW9</accession>
<evidence type="ECO:0000256" key="1">
    <source>
        <dbReference type="SAM" id="Phobius"/>
    </source>
</evidence>
<feature type="transmembrane region" description="Helical" evidence="1">
    <location>
        <begin position="38"/>
        <end position="60"/>
    </location>
</feature>
<name>A0AAV6JKW9_9ERIC</name>
<comment type="caution">
    <text evidence="2">The sequence shown here is derived from an EMBL/GenBank/DDBJ whole genome shotgun (WGS) entry which is preliminary data.</text>
</comment>
<proteinExistence type="predicted"/>
<reference evidence="2" key="1">
    <citation type="submission" date="2020-08" db="EMBL/GenBank/DDBJ databases">
        <title>Plant Genome Project.</title>
        <authorList>
            <person name="Zhang R.-G."/>
        </authorList>
    </citation>
    <scope>NUCLEOTIDE SEQUENCE</scope>
    <source>
        <strain evidence="2">WSP0</strain>
        <tissue evidence="2">Leaf</tissue>
    </source>
</reference>
<dbReference type="EMBL" id="JACTNZ010000007">
    <property type="protein sequence ID" value="KAG5541866.1"/>
    <property type="molecule type" value="Genomic_DNA"/>
</dbReference>
<evidence type="ECO:0008006" key="4">
    <source>
        <dbReference type="Google" id="ProtNLM"/>
    </source>
</evidence>
<evidence type="ECO:0000313" key="2">
    <source>
        <dbReference type="EMBL" id="KAG5541866.1"/>
    </source>
</evidence>
<keyword evidence="3" id="KW-1185">Reference proteome</keyword>
<gene>
    <name evidence="2" type="ORF">RHGRI_021643</name>
</gene>
<sequence>MMPNLFKHPNHLQRINANKCIQLKIVVAIRICFAHRNVVRYASILFLLMLFCLCLMVFFAGAGRSFSVNAFSLLLFPTLGLRRF</sequence>
<keyword evidence="1" id="KW-0472">Membrane</keyword>
<keyword evidence="1" id="KW-1133">Transmembrane helix</keyword>
<dbReference type="Proteomes" id="UP000823749">
    <property type="component" value="Chromosome 7"/>
</dbReference>
<keyword evidence="1" id="KW-0812">Transmembrane</keyword>
<protein>
    <recommendedName>
        <fullName evidence="4">Transmembrane protein</fullName>
    </recommendedName>
</protein>
<dbReference type="AlphaFoldDB" id="A0AAV6JKW9"/>